<accession>A0ABD2XCS3</accession>
<keyword evidence="4" id="KW-1185">Reference proteome</keyword>
<reference evidence="3 4" key="1">
    <citation type="journal article" date="2024" name="bioRxiv">
        <title>A reference genome for Trichogramma kaykai: A tiny desert-dwelling parasitoid wasp with competing sex-ratio distorters.</title>
        <authorList>
            <person name="Culotta J."/>
            <person name="Lindsey A.R."/>
        </authorList>
    </citation>
    <scope>NUCLEOTIDE SEQUENCE [LARGE SCALE GENOMIC DNA]</scope>
    <source>
        <strain evidence="3 4">KSX58</strain>
    </source>
</reference>
<dbReference type="InterPro" id="IPR036345">
    <property type="entry name" value="ExoRNase_PH_dom2_sf"/>
</dbReference>
<dbReference type="Gene3D" id="3.30.230.70">
    <property type="entry name" value="GHMP Kinase, N-terminal domain"/>
    <property type="match status" value="1"/>
</dbReference>
<dbReference type="Pfam" id="PF01138">
    <property type="entry name" value="RNase_PH"/>
    <property type="match status" value="1"/>
</dbReference>
<dbReference type="PANTHER" id="PTHR11953">
    <property type="entry name" value="EXOSOME COMPLEX COMPONENT"/>
    <property type="match status" value="1"/>
</dbReference>
<comment type="caution">
    <text evidence="3">The sequence shown here is derived from an EMBL/GenBank/DDBJ whole genome shotgun (WGS) entry which is preliminary data.</text>
</comment>
<dbReference type="EMBL" id="JBJJXI010000032">
    <property type="protein sequence ID" value="KAL3402940.1"/>
    <property type="molecule type" value="Genomic_DNA"/>
</dbReference>
<organism evidence="3 4">
    <name type="scientific">Trichogramma kaykai</name>
    <dbReference type="NCBI Taxonomy" id="54128"/>
    <lineage>
        <taxon>Eukaryota</taxon>
        <taxon>Metazoa</taxon>
        <taxon>Ecdysozoa</taxon>
        <taxon>Arthropoda</taxon>
        <taxon>Hexapoda</taxon>
        <taxon>Insecta</taxon>
        <taxon>Pterygota</taxon>
        <taxon>Neoptera</taxon>
        <taxon>Endopterygota</taxon>
        <taxon>Hymenoptera</taxon>
        <taxon>Apocrita</taxon>
        <taxon>Proctotrupomorpha</taxon>
        <taxon>Chalcidoidea</taxon>
        <taxon>Trichogrammatidae</taxon>
        <taxon>Trichogramma</taxon>
    </lineage>
</organism>
<dbReference type="SUPFAM" id="SSF55666">
    <property type="entry name" value="Ribonuclease PH domain 2-like"/>
    <property type="match status" value="1"/>
</dbReference>
<dbReference type="InterPro" id="IPR050080">
    <property type="entry name" value="RNase_PH"/>
</dbReference>
<gene>
    <name evidence="3" type="ORF">TKK_004098</name>
</gene>
<dbReference type="SUPFAM" id="SSF54211">
    <property type="entry name" value="Ribosomal protein S5 domain 2-like"/>
    <property type="match status" value="1"/>
</dbReference>
<name>A0ABD2XCS3_9HYME</name>
<feature type="domain" description="Exoribonuclease phosphorolytic" evidence="2">
    <location>
        <begin position="25"/>
        <end position="160"/>
    </location>
</feature>
<dbReference type="InterPro" id="IPR027408">
    <property type="entry name" value="PNPase/RNase_PH_dom_sf"/>
</dbReference>
<dbReference type="InterPro" id="IPR001247">
    <property type="entry name" value="ExoRNase_PH_dom1"/>
</dbReference>
<dbReference type="InterPro" id="IPR020568">
    <property type="entry name" value="Ribosomal_Su5_D2-typ_SF"/>
</dbReference>
<proteinExistence type="inferred from homology"/>
<evidence type="ECO:0000313" key="4">
    <source>
        <dbReference type="Proteomes" id="UP001627154"/>
    </source>
</evidence>
<evidence type="ECO:0000256" key="1">
    <source>
        <dbReference type="ARBA" id="ARBA00006678"/>
    </source>
</evidence>
<dbReference type="PANTHER" id="PTHR11953:SF0">
    <property type="entry name" value="EXOSOME COMPLEX COMPONENT RRP41"/>
    <property type="match status" value="1"/>
</dbReference>
<dbReference type="Proteomes" id="UP001627154">
    <property type="component" value="Unassembled WGS sequence"/>
</dbReference>
<sequence>MEQRNGNPVLQKVAFVRGDGRSPSEIRHISARLGVFGQADGSAYLQQGLTKVLATVYGPHQPRGKSAGNMLKAVKGIVNCQYSTAVFSFGAGVRKKRPRGDRKSQEREQQLRHAMEAIINLELFAKSQIDIFIEVLQVDGSEFCVAVNAATLALIDAGIPIKDYAIACSITVADDVTEKDEEGAQDGGSLIDANWVEECSPGFTLSIVSLPKVVDETQTQSSLILAHGAGRRLHLSRLEALRQRALDACKDIRDILDAVVRNHLHTHAAIQSVEK</sequence>
<dbReference type="AlphaFoldDB" id="A0ABD2XCS3"/>
<evidence type="ECO:0000259" key="2">
    <source>
        <dbReference type="Pfam" id="PF01138"/>
    </source>
</evidence>
<comment type="similarity">
    <text evidence="1">Belongs to the RNase PH family.</text>
</comment>
<protein>
    <recommendedName>
        <fullName evidence="2">Exoribonuclease phosphorolytic domain-containing protein</fullName>
    </recommendedName>
</protein>
<evidence type="ECO:0000313" key="3">
    <source>
        <dbReference type="EMBL" id="KAL3402940.1"/>
    </source>
</evidence>